<feature type="compositionally biased region" description="Basic and acidic residues" evidence="1">
    <location>
        <begin position="87"/>
        <end position="98"/>
    </location>
</feature>
<proteinExistence type="predicted"/>
<name>A0A2B7XV04_9EURO</name>
<accession>A0A2B7XV04</accession>
<feature type="region of interest" description="Disordered" evidence="1">
    <location>
        <begin position="84"/>
        <end position="117"/>
    </location>
</feature>
<gene>
    <name evidence="2" type="ORF">AJ79_04023</name>
</gene>
<evidence type="ECO:0000256" key="1">
    <source>
        <dbReference type="SAM" id="MobiDB-lite"/>
    </source>
</evidence>
<dbReference type="AlphaFoldDB" id="A0A2B7XV04"/>
<feature type="compositionally biased region" description="Basic and acidic residues" evidence="1">
    <location>
        <begin position="108"/>
        <end position="117"/>
    </location>
</feature>
<dbReference type="OrthoDB" id="4190050at2759"/>
<organism evidence="2 3">
    <name type="scientific">Helicocarpus griseus UAMH5409</name>
    <dbReference type="NCBI Taxonomy" id="1447875"/>
    <lineage>
        <taxon>Eukaryota</taxon>
        <taxon>Fungi</taxon>
        <taxon>Dikarya</taxon>
        <taxon>Ascomycota</taxon>
        <taxon>Pezizomycotina</taxon>
        <taxon>Eurotiomycetes</taxon>
        <taxon>Eurotiomycetidae</taxon>
        <taxon>Onygenales</taxon>
        <taxon>Ajellomycetaceae</taxon>
        <taxon>Helicocarpus</taxon>
    </lineage>
</organism>
<keyword evidence="3" id="KW-1185">Reference proteome</keyword>
<dbReference type="EMBL" id="PDNB01000053">
    <property type="protein sequence ID" value="PGH12799.1"/>
    <property type="molecule type" value="Genomic_DNA"/>
</dbReference>
<evidence type="ECO:0000313" key="3">
    <source>
        <dbReference type="Proteomes" id="UP000223968"/>
    </source>
</evidence>
<dbReference type="Proteomes" id="UP000223968">
    <property type="component" value="Unassembled WGS sequence"/>
</dbReference>
<reference evidence="2 3" key="1">
    <citation type="submission" date="2017-10" db="EMBL/GenBank/DDBJ databases">
        <title>Comparative genomics in systemic dimorphic fungi from Ajellomycetaceae.</title>
        <authorList>
            <person name="Munoz J.F."/>
            <person name="Mcewen J.G."/>
            <person name="Clay O.K."/>
            <person name="Cuomo C.A."/>
        </authorList>
    </citation>
    <scope>NUCLEOTIDE SEQUENCE [LARGE SCALE GENOMIC DNA]</scope>
    <source>
        <strain evidence="2 3">UAMH5409</strain>
    </source>
</reference>
<protein>
    <submittedName>
        <fullName evidence="2">Uncharacterized protein</fullName>
    </submittedName>
</protein>
<comment type="caution">
    <text evidence="2">The sequence shown here is derived from an EMBL/GenBank/DDBJ whole genome shotgun (WGS) entry which is preliminary data.</text>
</comment>
<evidence type="ECO:0000313" key="2">
    <source>
        <dbReference type="EMBL" id="PGH12799.1"/>
    </source>
</evidence>
<sequence>MEYATLTDLDGIGADFGRAIQRGNSKLKEQAYSAMSAVALNIVRLLPDDKRHYCLNFLESDALNPRLKFLTSVLPWVCRELKRKRSNGRDDGSPREQAQRQLKRSRCSRQDREMQKP</sequence>